<keyword evidence="2" id="KW-1185">Reference proteome</keyword>
<name>A0AA37U6E4_9RHOB</name>
<dbReference type="AlphaFoldDB" id="A0AA37U6E4"/>
<comment type="caution">
    <text evidence="1">The sequence shown here is derived from an EMBL/GenBank/DDBJ whole genome shotgun (WGS) entry which is preliminary data.</text>
</comment>
<sequence length="182" mass="20005">MRIVREWAGREREFALNFGGVMDLEQACGDGKTPVAVGLLFQRLTRGLFAAADIRHTIRLALIGGGMGLAEANKLLHDQFDASPYLRHATLAVDILSAVMVGIEPEAASEPDPEPAPFKFSEVVQICQTFHMSPQDLRALPFADFVNLIRGFNAASSRKAEFLSEEEFNEILAKYEPEALNG</sequence>
<accession>A0AA37U6E4</accession>
<reference evidence="1 2" key="1">
    <citation type="journal article" date="2014" name="Int. J. Syst. Evol. Microbiol.">
        <title>Complete genome sequence of Corynebacterium casei LMG S-19264T (=DSM 44701T), isolated from a smear-ripened cheese.</title>
        <authorList>
            <consortium name="US DOE Joint Genome Institute (JGI-PGF)"/>
            <person name="Walter F."/>
            <person name="Albersmeier A."/>
            <person name="Kalinowski J."/>
            <person name="Ruckert C."/>
        </authorList>
    </citation>
    <scope>NUCLEOTIDE SEQUENCE [LARGE SCALE GENOMIC DNA]</scope>
    <source>
        <strain evidence="1 2">NBRC 111766</strain>
    </source>
</reference>
<gene>
    <name evidence="1" type="ORF">GCM10010873_26590</name>
</gene>
<evidence type="ECO:0000313" key="2">
    <source>
        <dbReference type="Proteomes" id="UP001157355"/>
    </source>
</evidence>
<protein>
    <submittedName>
        <fullName evidence="1">Uncharacterized protein</fullName>
    </submittedName>
</protein>
<dbReference type="EMBL" id="BSPP01000010">
    <property type="protein sequence ID" value="GLS87685.1"/>
    <property type="molecule type" value="Genomic_DNA"/>
</dbReference>
<dbReference type="Pfam" id="PF11836">
    <property type="entry name" value="Phage_TAC_11"/>
    <property type="match status" value="1"/>
</dbReference>
<proteinExistence type="predicted"/>
<organism evidence="1 2">
    <name type="scientific">Cypionkella aquatica</name>
    <dbReference type="NCBI Taxonomy" id="1756042"/>
    <lineage>
        <taxon>Bacteria</taxon>
        <taxon>Pseudomonadati</taxon>
        <taxon>Pseudomonadota</taxon>
        <taxon>Alphaproteobacteria</taxon>
        <taxon>Rhodobacterales</taxon>
        <taxon>Paracoccaceae</taxon>
        <taxon>Cypionkella</taxon>
    </lineage>
</organism>
<evidence type="ECO:0000313" key="1">
    <source>
        <dbReference type="EMBL" id="GLS87685.1"/>
    </source>
</evidence>
<dbReference type="Proteomes" id="UP001157355">
    <property type="component" value="Unassembled WGS sequence"/>
</dbReference>
<dbReference type="RefSeq" id="WP_284325859.1">
    <property type="nucleotide sequence ID" value="NZ_BSPP01000010.1"/>
</dbReference>
<dbReference type="InterPro" id="IPR021791">
    <property type="entry name" value="Phage_TAC_11"/>
</dbReference>